<keyword evidence="2" id="KW-0479">Metal-binding</keyword>
<evidence type="ECO:0000256" key="3">
    <source>
        <dbReference type="ARBA" id="ARBA00022801"/>
    </source>
</evidence>
<comment type="similarity">
    <text evidence="1">Belongs to the sulfatase family.</text>
</comment>
<evidence type="ECO:0000313" key="8">
    <source>
        <dbReference type="EMBL" id="MBK1825613.1"/>
    </source>
</evidence>
<sequence length="495" mass="55416">MKLPAALVALAFWVPTQAAQPNIVILYADDLGYGDLGCYNPDSKIPTPHLDKLAASGMRFTDGHSSSGICTPSRYALLTGRHHWRDFHGIVNALGKSVFKKDQLTLPQMLQEKGYATACIGKWHLGWDWDAIRKPGTPKKSIDHQHFDWSKPVPGGPLDHGFDHYFGDTVINFPPYAWIEDDKLVTAPNTTLRKPAAETKEGNWECRPGPAMDDWDFYQVLPTLTKKAVRYVEGRKGNTQPFFLFVPFPSPHAPIIPNDEFDGTSKAGPYGDFVHQTDDSCGRILKALEESGHADNTIVIFTADNGPEYYAFARDQKYDHWSPAPLRGLKRDIYEGGHHVPFLIRWPGLTKPGSVSPELISQVDFMATLAAAVGFELPDDSAHDSHDFLPYLRGNSETGPRDSMVHNTKKDHYAYRDGDWLLIDAKTGYLRQAPKEWNEKHNQPKDDGSAVELYNLAEDIGQKNNLATKHPERVAAMQKALSEDQKRGHTAPRLK</sequence>
<dbReference type="InterPro" id="IPR000917">
    <property type="entry name" value="Sulfatase_N"/>
</dbReference>
<dbReference type="PROSITE" id="PS00523">
    <property type="entry name" value="SULFATASE_1"/>
    <property type="match status" value="1"/>
</dbReference>
<gene>
    <name evidence="8" type="ORF">JIN81_01165</name>
</gene>
<dbReference type="Proteomes" id="UP000658278">
    <property type="component" value="Unassembled WGS sequence"/>
</dbReference>
<name>A0A934R9D9_9BACT</name>
<keyword evidence="3" id="KW-0378">Hydrolase</keyword>
<feature type="chain" id="PRO_5036767280" evidence="6">
    <location>
        <begin position="19"/>
        <end position="495"/>
    </location>
</feature>
<dbReference type="PANTHER" id="PTHR42693:SF53">
    <property type="entry name" value="ENDO-4-O-SULFATASE"/>
    <property type="match status" value="1"/>
</dbReference>
<proteinExistence type="inferred from homology"/>
<keyword evidence="9" id="KW-1185">Reference proteome</keyword>
<dbReference type="SUPFAM" id="SSF53649">
    <property type="entry name" value="Alkaline phosphatase-like"/>
    <property type="match status" value="1"/>
</dbReference>
<dbReference type="CDD" id="cd16143">
    <property type="entry name" value="ARS_like"/>
    <property type="match status" value="1"/>
</dbReference>
<dbReference type="InterPro" id="IPR024607">
    <property type="entry name" value="Sulfatase_CS"/>
</dbReference>
<dbReference type="Gene3D" id="3.40.720.10">
    <property type="entry name" value="Alkaline Phosphatase, subunit A"/>
    <property type="match status" value="1"/>
</dbReference>
<evidence type="ECO:0000313" key="9">
    <source>
        <dbReference type="Proteomes" id="UP000658278"/>
    </source>
</evidence>
<reference evidence="8" key="1">
    <citation type="submission" date="2021-01" db="EMBL/GenBank/DDBJ databases">
        <title>Modified the classification status of verrucomicrobia.</title>
        <authorList>
            <person name="Feng X."/>
        </authorList>
    </citation>
    <scope>NUCLEOTIDE SEQUENCE</scope>
    <source>
        <strain evidence="8">KCTC 22201</strain>
    </source>
</reference>
<dbReference type="InterPro" id="IPR017850">
    <property type="entry name" value="Alkaline_phosphatase_core_sf"/>
</dbReference>
<dbReference type="Pfam" id="PF00884">
    <property type="entry name" value="Sulfatase"/>
    <property type="match status" value="1"/>
</dbReference>
<dbReference type="EMBL" id="JAENII010000001">
    <property type="protein sequence ID" value="MBK1825613.1"/>
    <property type="molecule type" value="Genomic_DNA"/>
</dbReference>
<dbReference type="PANTHER" id="PTHR42693">
    <property type="entry name" value="ARYLSULFATASE FAMILY MEMBER"/>
    <property type="match status" value="1"/>
</dbReference>
<evidence type="ECO:0000259" key="7">
    <source>
        <dbReference type="Pfam" id="PF00884"/>
    </source>
</evidence>
<accession>A0A934R9D9</accession>
<comment type="caution">
    <text evidence="8">The sequence shown here is derived from an EMBL/GenBank/DDBJ whole genome shotgun (WGS) entry which is preliminary data.</text>
</comment>
<dbReference type="GO" id="GO:0004065">
    <property type="term" value="F:arylsulfatase activity"/>
    <property type="evidence" value="ECO:0007669"/>
    <property type="project" value="TreeGrafter"/>
</dbReference>
<evidence type="ECO:0000256" key="4">
    <source>
        <dbReference type="ARBA" id="ARBA00022837"/>
    </source>
</evidence>
<evidence type="ECO:0000256" key="5">
    <source>
        <dbReference type="SAM" id="MobiDB-lite"/>
    </source>
</evidence>
<feature type="signal peptide" evidence="6">
    <location>
        <begin position="1"/>
        <end position="18"/>
    </location>
</feature>
<dbReference type="RefSeq" id="WP_200275430.1">
    <property type="nucleotide sequence ID" value="NZ_JAENII010000001.1"/>
</dbReference>
<organism evidence="8 9">
    <name type="scientific">Haloferula rosea</name>
    <dbReference type="NCBI Taxonomy" id="490093"/>
    <lineage>
        <taxon>Bacteria</taxon>
        <taxon>Pseudomonadati</taxon>
        <taxon>Verrucomicrobiota</taxon>
        <taxon>Verrucomicrobiia</taxon>
        <taxon>Verrucomicrobiales</taxon>
        <taxon>Verrucomicrobiaceae</taxon>
        <taxon>Haloferula</taxon>
    </lineage>
</organism>
<dbReference type="InterPro" id="IPR050738">
    <property type="entry name" value="Sulfatase"/>
</dbReference>
<evidence type="ECO:0000256" key="1">
    <source>
        <dbReference type="ARBA" id="ARBA00008779"/>
    </source>
</evidence>
<dbReference type="PROSITE" id="PS00149">
    <property type="entry name" value="SULFATASE_2"/>
    <property type="match status" value="1"/>
</dbReference>
<dbReference type="Gene3D" id="3.30.1120.10">
    <property type="match status" value="1"/>
</dbReference>
<keyword evidence="6" id="KW-0732">Signal</keyword>
<protein>
    <submittedName>
        <fullName evidence="8">Arylsulfatase</fullName>
    </submittedName>
</protein>
<feature type="region of interest" description="Disordered" evidence="5">
    <location>
        <begin position="476"/>
        <end position="495"/>
    </location>
</feature>
<dbReference type="GO" id="GO:0046872">
    <property type="term" value="F:metal ion binding"/>
    <property type="evidence" value="ECO:0007669"/>
    <property type="project" value="UniProtKB-KW"/>
</dbReference>
<feature type="domain" description="Sulfatase N-terminal" evidence="7">
    <location>
        <begin position="21"/>
        <end position="374"/>
    </location>
</feature>
<dbReference type="AlphaFoldDB" id="A0A934R9D9"/>
<keyword evidence="4" id="KW-0106">Calcium</keyword>
<evidence type="ECO:0000256" key="2">
    <source>
        <dbReference type="ARBA" id="ARBA00022723"/>
    </source>
</evidence>
<evidence type="ECO:0000256" key="6">
    <source>
        <dbReference type="SAM" id="SignalP"/>
    </source>
</evidence>